<reference evidence="3 4" key="1">
    <citation type="submission" date="2018-06" db="EMBL/GenBank/DDBJ databases">
        <authorList>
            <consortium name="Pathogen Informatics"/>
            <person name="Doyle S."/>
        </authorList>
    </citation>
    <scope>NUCLEOTIDE SEQUENCE [LARGE SCALE GENOMIC DNA]</scope>
    <source>
        <strain evidence="3 4">NCTC11535</strain>
    </source>
</reference>
<dbReference type="EMBL" id="UAPQ01000009">
    <property type="protein sequence ID" value="SPT53996.1"/>
    <property type="molecule type" value="Genomic_DNA"/>
</dbReference>
<evidence type="ECO:0000259" key="2">
    <source>
        <dbReference type="Pfam" id="PF07510"/>
    </source>
</evidence>
<feature type="domain" description="GmrSD restriction endonucleases C-terminal" evidence="2">
    <location>
        <begin position="110"/>
        <end position="185"/>
    </location>
</feature>
<dbReference type="Proteomes" id="UP000250006">
    <property type="component" value="Unassembled WGS sequence"/>
</dbReference>
<dbReference type="Pfam" id="PF07510">
    <property type="entry name" value="GmrSD_C"/>
    <property type="match status" value="1"/>
</dbReference>
<accession>A0ABY1VPE9</accession>
<keyword evidence="1" id="KW-0472">Membrane</keyword>
<keyword evidence="1" id="KW-0812">Transmembrane</keyword>
<organism evidence="3 4">
    <name type="scientific">Actinomyces bovis</name>
    <dbReference type="NCBI Taxonomy" id="1658"/>
    <lineage>
        <taxon>Bacteria</taxon>
        <taxon>Bacillati</taxon>
        <taxon>Actinomycetota</taxon>
        <taxon>Actinomycetes</taxon>
        <taxon>Actinomycetales</taxon>
        <taxon>Actinomycetaceae</taxon>
        <taxon>Actinomyces</taxon>
    </lineage>
</organism>
<comment type="caution">
    <text evidence="3">The sequence shown here is derived from an EMBL/GenBank/DDBJ whole genome shotgun (WGS) entry which is preliminary data.</text>
</comment>
<keyword evidence="1" id="KW-1133">Transmembrane helix</keyword>
<gene>
    <name evidence="3" type="ORF">NCTC11535_01692</name>
</gene>
<protein>
    <submittedName>
        <fullName evidence="3">Domain of uncharacterized function (DUF1994)</fullName>
    </submittedName>
</protein>
<evidence type="ECO:0000313" key="4">
    <source>
        <dbReference type="Proteomes" id="UP000250006"/>
    </source>
</evidence>
<keyword evidence="4" id="KW-1185">Reference proteome</keyword>
<evidence type="ECO:0000313" key="3">
    <source>
        <dbReference type="EMBL" id="SPT53996.1"/>
    </source>
</evidence>
<dbReference type="PANTHER" id="PTHR24094">
    <property type="entry name" value="SECRETED PROTEIN"/>
    <property type="match status" value="1"/>
</dbReference>
<dbReference type="InterPro" id="IPR011089">
    <property type="entry name" value="GmrSD_C"/>
</dbReference>
<feature type="transmembrane region" description="Helical" evidence="1">
    <location>
        <begin position="277"/>
        <end position="296"/>
    </location>
</feature>
<name>A0ABY1VPE9_9ACTO</name>
<proteinExistence type="predicted"/>
<dbReference type="PANTHER" id="PTHR24094:SF15">
    <property type="entry name" value="AMP-DEPENDENT SYNTHETASE_LIGASE DOMAIN-CONTAINING PROTEIN-RELATED"/>
    <property type="match status" value="1"/>
</dbReference>
<evidence type="ECO:0000256" key="1">
    <source>
        <dbReference type="SAM" id="Phobius"/>
    </source>
</evidence>
<sequence>MGAALLLPELAVAADDPASASNAGALSVVEALGALESLPADSPAPESWDGNGSRKGWFGESWMDIDGNGCDTRNDILGRDLLEADYSRAEGLQSREEGRGQGAFVCRDATVWTGRLHDPYTGAVVDYQRGEGSSPAVQIDHVVPLNYLYAHGAWQWDERRRLLVANDPLNLLAVAGQANQDKGNCGPATCPSGTTANGSWRTESGRGWWPPRQEFRCEYAARFVSVASAYQLGLPAADRNALQQVLADCVAGGDGTSASKATRTVSQSAHRLWNDPMLLGMLLAGLALLGIGLLLWPRRRRYGRLGA</sequence>